<organism evidence="2 3">
    <name type="scientific">Carpinus fangiana</name>
    <dbReference type="NCBI Taxonomy" id="176857"/>
    <lineage>
        <taxon>Eukaryota</taxon>
        <taxon>Viridiplantae</taxon>
        <taxon>Streptophyta</taxon>
        <taxon>Embryophyta</taxon>
        <taxon>Tracheophyta</taxon>
        <taxon>Spermatophyta</taxon>
        <taxon>Magnoliopsida</taxon>
        <taxon>eudicotyledons</taxon>
        <taxon>Gunneridae</taxon>
        <taxon>Pentapetalae</taxon>
        <taxon>rosids</taxon>
        <taxon>fabids</taxon>
        <taxon>Fagales</taxon>
        <taxon>Betulaceae</taxon>
        <taxon>Carpinus</taxon>
    </lineage>
</organism>
<evidence type="ECO:0000313" key="3">
    <source>
        <dbReference type="Proteomes" id="UP000327013"/>
    </source>
</evidence>
<reference evidence="2 3" key="1">
    <citation type="submission" date="2019-06" db="EMBL/GenBank/DDBJ databases">
        <title>A chromosomal-level reference genome of Carpinus fangiana (Coryloideae, Betulaceae).</title>
        <authorList>
            <person name="Yang X."/>
            <person name="Wang Z."/>
            <person name="Zhang L."/>
            <person name="Hao G."/>
            <person name="Liu J."/>
            <person name="Yang Y."/>
        </authorList>
    </citation>
    <scope>NUCLEOTIDE SEQUENCE [LARGE SCALE GENOMIC DNA]</scope>
    <source>
        <strain evidence="2">Cfa_2016G</strain>
        <tissue evidence="2">Leaf</tissue>
    </source>
</reference>
<keyword evidence="1" id="KW-0472">Membrane</keyword>
<protein>
    <submittedName>
        <fullName evidence="2">Uncharacterized protein</fullName>
    </submittedName>
</protein>
<keyword evidence="1" id="KW-0812">Transmembrane</keyword>
<feature type="transmembrane region" description="Helical" evidence="1">
    <location>
        <begin position="33"/>
        <end position="54"/>
    </location>
</feature>
<keyword evidence="1" id="KW-1133">Transmembrane helix</keyword>
<comment type="caution">
    <text evidence="2">The sequence shown here is derived from an EMBL/GenBank/DDBJ whole genome shotgun (WGS) entry which is preliminary data.</text>
</comment>
<keyword evidence="3" id="KW-1185">Reference proteome</keyword>
<name>A0A5N6L2K2_9ROSI</name>
<evidence type="ECO:0000256" key="1">
    <source>
        <dbReference type="SAM" id="Phobius"/>
    </source>
</evidence>
<dbReference type="EMBL" id="VIBQ01000070">
    <property type="protein sequence ID" value="KAB8596121.1"/>
    <property type="molecule type" value="Genomic_DNA"/>
</dbReference>
<evidence type="ECO:0000313" key="2">
    <source>
        <dbReference type="EMBL" id="KAB8596121.1"/>
    </source>
</evidence>
<proteinExistence type="predicted"/>
<gene>
    <name evidence="2" type="ORF">FH972_025830</name>
</gene>
<dbReference type="AlphaFoldDB" id="A0A5N6L2K2"/>
<dbReference type="OrthoDB" id="2104804at2759"/>
<sequence length="616" mass="68600">MLRQAQDAVLSCLRHARVVDQSTGSQTTTAKRIAGYSLVGVAIIIITLTFSEWFHLSEALNSGAFLKGASIFQGGPFRPSSHLREHVSACDAVPDSVINDLRNATTKDIAIVYNDRNVVSEADVLQVPAHICILVTIPQKPLSVADYDAGYTDPPVAGKGPDLVHLLVSSDDVVLTFPPLLPVPDQQFEPQHDESIIYSAAATILNNGTYTVSATHEFSNWKWAQEWHVSYENDSFSLGHGLSTDDVFKVHDFHPDTIPSKKIIAMGLEDSTRPPICNEHVNAGRGRWYKQKTFPFINANTADETGYAWQGDDCSLDYFSPDDVLTCLSNKTIHIYGDSMIRRETKAILNGGNWCLGLDDKCQDNDDWPGVPNTKLDIDENGAHVVTQLDGSNDDHFGHDQINHIDFGMNTSIFYTFVTTVTNQTSLWMKQFYDDQDLIKPPPDPSSKIPPDYEIKPGAKPRPPLSIARPDAVILGFGAWDQAFTDHFDSYENRLVQFRETLLGAYQGMPIIMRMANSWCCRSTGSGFRRFTGGRVQEFDDRTRRIFGVGTGGQTSDGRIRLLDPVNMNGREDILSQFKASDANHPRASHVRTEVQMLLHSLCLRDPVSHKLVFRD</sequence>
<dbReference type="Proteomes" id="UP000327013">
    <property type="component" value="Unassembled WGS sequence"/>
</dbReference>
<accession>A0A5N6L2K2</accession>